<gene>
    <name evidence="3" type="ORF">Pla22_04050</name>
</gene>
<dbReference type="Pfam" id="PF07589">
    <property type="entry name" value="PEP-CTERM"/>
    <property type="match status" value="1"/>
</dbReference>
<dbReference type="EMBL" id="SJPI01000001">
    <property type="protein sequence ID" value="TWT52779.1"/>
    <property type="molecule type" value="Genomic_DNA"/>
</dbReference>
<keyword evidence="4" id="KW-1185">Reference proteome</keyword>
<evidence type="ECO:0000313" key="4">
    <source>
        <dbReference type="Proteomes" id="UP000316598"/>
    </source>
</evidence>
<keyword evidence="1" id="KW-0732">Signal</keyword>
<comment type="caution">
    <text evidence="3">The sequence shown here is derived from an EMBL/GenBank/DDBJ whole genome shotgun (WGS) entry which is preliminary data.</text>
</comment>
<organism evidence="3 4">
    <name type="scientific">Rubripirellula amarantea</name>
    <dbReference type="NCBI Taxonomy" id="2527999"/>
    <lineage>
        <taxon>Bacteria</taxon>
        <taxon>Pseudomonadati</taxon>
        <taxon>Planctomycetota</taxon>
        <taxon>Planctomycetia</taxon>
        <taxon>Pirellulales</taxon>
        <taxon>Pirellulaceae</taxon>
        <taxon>Rubripirellula</taxon>
    </lineage>
</organism>
<proteinExistence type="predicted"/>
<dbReference type="RefSeq" id="WP_165440485.1">
    <property type="nucleotide sequence ID" value="NZ_SJPI01000001.1"/>
</dbReference>
<dbReference type="Proteomes" id="UP000316598">
    <property type="component" value="Unassembled WGS sequence"/>
</dbReference>
<feature type="chain" id="PRO_5022659727" evidence="1">
    <location>
        <begin position="25"/>
        <end position="244"/>
    </location>
</feature>
<feature type="domain" description="Ice-binding protein C-terminal" evidence="2">
    <location>
        <begin position="212"/>
        <end position="234"/>
    </location>
</feature>
<evidence type="ECO:0000256" key="1">
    <source>
        <dbReference type="SAM" id="SignalP"/>
    </source>
</evidence>
<reference evidence="3 4" key="1">
    <citation type="submission" date="2019-02" db="EMBL/GenBank/DDBJ databases">
        <title>Deep-cultivation of Planctomycetes and their phenomic and genomic characterization uncovers novel biology.</title>
        <authorList>
            <person name="Wiegand S."/>
            <person name="Jogler M."/>
            <person name="Boedeker C."/>
            <person name="Pinto D."/>
            <person name="Vollmers J."/>
            <person name="Rivas-Marin E."/>
            <person name="Kohn T."/>
            <person name="Peeters S.H."/>
            <person name="Heuer A."/>
            <person name="Rast P."/>
            <person name="Oberbeckmann S."/>
            <person name="Bunk B."/>
            <person name="Jeske O."/>
            <person name="Meyerdierks A."/>
            <person name="Storesund J.E."/>
            <person name="Kallscheuer N."/>
            <person name="Luecker S."/>
            <person name="Lage O.M."/>
            <person name="Pohl T."/>
            <person name="Merkel B.J."/>
            <person name="Hornburger P."/>
            <person name="Mueller R.-W."/>
            <person name="Bruemmer F."/>
            <person name="Labrenz M."/>
            <person name="Spormann A.M."/>
            <person name="Op Den Camp H."/>
            <person name="Overmann J."/>
            <person name="Amann R."/>
            <person name="Jetten M.S.M."/>
            <person name="Mascher T."/>
            <person name="Medema M.H."/>
            <person name="Devos D.P."/>
            <person name="Kaster A.-K."/>
            <person name="Ovreas L."/>
            <person name="Rohde M."/>
            <person name="Galperin M.Y."/>
            <person name="Jogler C."/>
        </authorList>
    </citation>
    <scope>NUCLEOTIDE SEQUENCE [LARGE SCALE GENOMIC DNA]</scope>
    <source>
        <strain evidence="3 4">Pla22</strain>
    </source>
</reference>
<sequence length="244" mass="25181" precursor="true">MSKLLRAIGSTILGCVITSSASGAVITDVSASTVAAINNWQFEPDGTTLSSTATGGLVTTGSYANPLTLAGIFTIDDSADTGAMFTADLILSGVDNNGANNIYAQSDGHIVFDVDQPVRQESLTLTVGNFQQISGLEPAVITFDGFSELVLVSYVPNATESATFNGIAMTSAATNAVSPLAPNGSTLLDTSPNGTAIFYFDGVRGQFTVATAVPEPSSFAMVGIGGLCVIWHRRRRNSAKSQVV</sequence>
<feature type="signal peptide" evidence="1">
    <location>
        <begin position="1"/>
        <end position="24"/>
    </location>
</feature>
<evidence type="ECO:0000259" key="2">
    <source>
        <dbReference type="Pfam" id="PF07589"/>
    </source>
</evidence>
<dbReference type="AlphaFoldDB" id="A0A5C5WRH0"/>
<protein>
    <submittedName>
        <fullName evidence="3">PEP-CTERM motif protein</fullName>
    </submittedName>
</protein>
<accession>A0A5C5WRH0</accession>
<evidence type="ECO:0000313" key="3">
    <source>
        <dbReference type="EMBL" id="TWT52779.1"/>
    </source>
</evidence>
<dbReference type="InterPro" id="IPR013424">
    <property type="entry name" value="Ice-binding_C"/>
</dbReference>
<dbReference type="NCBIfam" id="TIGR02595">
    <property type="entry name" value="PEP_CTERM"/>
    <property type="match status" value="1"/>
</dbReference>
<name>A0A5C5WRH0_9BACT</name>